<accession>A0AA88UY52</accession>
<evidence type="ECO:0000256" key="1">
    <source>
        <dbReference type="ARBA" id="ARBA00022737"/>
    </source>
</evidence>
<evidence type="ECO:0000259" key="4">
    <source>
        <dbReference type="Pfam" id="PF18052"/>
    </source>
</evidence>
<dbReference type="EMBL" id="JAVXUP010003839">
    <property type="protein sequence ID" value="KAK2998039.1"/>
    <property type="molecule type" value="Genomic_DNA"/>
</dbReference>
<keyword evidence="3" id="KW-0611">Plant defense</keyword>
<comment type="caution">
    <text evidence="5">The sequence shown here is derived from an EMBL/GenBank/DDBJ whole genome shotgun (WGS) entry which is preliminary data.</text>
</comment>
<evidence type="ECO:0000256" key="3">
    <source>
        <dbReference type="ARBA" id="ARBA00022821"/>
    </source>
</evidence>
<dbReference type="Gene3D" id="1.20.5.4130">
    <property type="match status" value="1"/>
</dbReference>
<keyword evidence="6" id="KW-1185">Reference proteome</keyword>
<keyword evidence="2" id="KW-0547">Nucleotide-binding</keyword>
<feature type="domain" description="Disease resistance N-terminal" evidence="4">
    <location>
        <begin position="1"/>
        <end position="54"/>
    </location>
</feature>
<evidence type="ECO:0000313" key="5">
    <source>
        <dbReference type="EMBL" id="KAK2998039.1"/>
    </source>
</evidence>
<organism evidence="5 6">
    <name type="scientific">Escallonia herrerae</name>
    <dbReference type="NCBI Taxonomy" id="1293975"/>
    <lineage>
        <taxon>Eukaryota</taxon>
        <taxon>Viridiplantae</taxon>
        <taxon>Streptophyta</taxon>
        <taxon>Embryophyta</taxon>
        <taxon>Tracheophyta</taxon>
        <taxon>Spermatophyta</taxon>
        <taxon>Magnoliopsida</taxon>
        <taxon>eudicotyledons</taxon>
        <taxon>Gunneridae</taxon>
        <taxon>Pentapetalae</taxon>
        <taxon>asterids</taxon>
        <taxon>campanulids</taxon>
        <taxon>Escalloniales</taxon>
        <taxon>Escalloniaceae</taxon>
        <taxon>Escallonia</taxon>
    </lineage>
</organism>
<dbReference type="InterPro" id="IPR041118">
    <property type="entry name" value="Rx_N"/>
</dbReference>
<proteinExistence type="predicted"/>
<keyword evidence="1" id="KW-0677">Repeat</keyword>
<dbReference type="GO" id="GO:0000166">
    <property type="term" value="F:nucleotide binding"/>
    <property type="evidence" value="ECO:0007669"/>
    <property type="project" value="UniProtKB-KW"/>
</dbReference>
<reference evidence="5" key="1">
    <citation type="submission" date="2022-12" db="EMBL/GenBank/DDBJ databases">
        <title>Draft genome assemblies for two species of Escallonia (Escalloniales).</title>
        <authorList>
            <person name="Chanderbali A."/>
            <person name="Dervinis C."/>
            <person name="Anghel I."/>
            <person name="Soltis D."/>
            <person name="Soltis P."/>
            <person name="Zapata F."/>
        </authorList>
    </citation>
    <scope>NUCLEOTIDE SEQUENCE</scope>
    <source>
        <strain evidence="5">UCBG64.0493</strain>
        <tissue evidence="5">Leaf</tissue>
    </source>
</reference>
<dbReference type="Pfam" id="PF18052">
    <property type="entry name" value="Rx_N"/>
    <property type="match status" value="1"/>
</dbReference>
<gene>
    <name evidence="5" type="ORF">RJ639_025531</name>
</gene>
<name>A0AA88UY52_9ASTE</name>
<dbReference type="AlphaFoldDB" id="A0AA88UY52"/>
<evidence type="ECO:0000256" key="2">
    <source>
        <dbReference type="ARBA" id="ARBA00022741"/>
    </source>
</evidence>
<sequence>MIQALLADAESKQLTLKTVELWLRKLKAVFYGTDAVLDEFQYELLRRTADNRKKDKIRAFLSPSRNSLSFQMSMSHKIRDINIENYQGQQVKILVNPEHSINKYK</sequence>
<dbReference type="Proteomes" id="UP001188597">
    <property type="component" value="Unassembled WGS sequence"/>
</dbReference>
<evidence type="ECO:0000313" key="6">
    <source>
        <dbReference type="Proteomes" id="UP001188597"/>
    </source>
</evidence>
<dbReference type="GO" id="GO:0006952">
    <property type="term" value="P:defense response"/>
    <property type="evidence" value="ECO:0007669"/>
    <property type="project" value="UniProtKB-KW"/>
</dbReference>
<protein>
    <recommendedName>
        <fullName evidence="4">Disease resistance N-terminal domain-containing protein</fullName>
    </recommendedName>
</protein>